<evidence type="ECO:0008006" key="3">
    <source>
        <dbReference type="Google" id="ProtNLM"/>
    </source>
</evidence>
<comment type="caution">
    <text evidence="1">The sequence shown here is derived from an EMBL/GenBank/DDBJ whole genome shotgun (WGS) entry which is preliminary data.</text>
</comment>
<dbReference type="EMBL" id="ABYO01000211">
    <property type="protein sequence ID" value="EEI86186.1"/>
    <property type="molecule type" value="Genomic_DNA"/>
</dbReference>
<protein>
    <recommendedName>
        <fullName evidence="3">Lipoprotein</fullName>
    </recommendedName>
</protein>
<sequence length="274" mass="30861">MKIILALILTLILSSCGFESKSEFKKDMGETASEEKMKFPEIKYVSNTESEDDVDFEKVYGKGHMSSKIYLKDALGFLKKFDFAGKKIGVEVLESSYSPSSYTAVLAFKDKDNIVEKEYGPLVTSDNVFSQVNFDLVEAESGPCLIASQVVIDGKETKSAYYIYNKYMSLIDSFHFENSTDDVNVNVYRMSKPVEASENPKPGDLEMAISKRIDKEEEYLKEIFSVYKIESQDVKAEINGRKVLVGLMPATSSNRIIELKLLDKDKNDAILSIK</sequence>
<dbReference type="eggNOG" id="ENOG5033Q9B">
    <property type="taxonomic scope" value="Bacteria"/>
</dbReference>
<dbReference type="RefSeq" id="WP_004829777.1">
    <property type="nucleotide sequence ID" value="NZ_GG666055.1"/>
</dbReference>
<evidence type="ECO:0000313" key="2">
    <source>
        <dbReference type="Proteomes" id="UP000005984"/>
    </source>
</evidence>
<gene>
    <name evidence="1" type="ORF">HMPREF0072_1196</name>
</gene>
<dbReference type="HOGENOM" id="CLU_1014282_0_0_9"/>
<reference evidence="1 2" key="1">
    <citation type="submission" date="2008-10" db="EMBL/GenBank/DDBJ databases">
        <authorList>
            <person name="Qin X."/>
            <person name="Bachman B."/>
            <person name="Battles P."/>
            <person name="Bell A."/>
            <person name="Bess C."/>
            <person name="Bickham C."/>
            <person name="Chaboub L."/>
            <person name="Chen D."/>
            <person name="Coyle M."/>
            <person name="Deiros D.R."/>
            <person name="Dinh H."/>
            <person name="Forbes L."/>
            <person name="Fowler G."/>
            <person name="Francisco L."/>
            <person name="Fu Q."/>
            <person name="Gubbala S."/>
            <person name="Hale W."/>
            <person name="Han Y."/>
            <person name="Hemphill L."/>
            <person name="Highlander S.K."/>
            <person name="Hirani K."/>
            <person name="Hogues M."/>
            <person name="Jackson L."/>
            <person name="Jakkamsetti A."/>
            <person name="Javaid M."/>
            <person name="Jiang H."/>
            <person name="Korchina V."/>
            <person name="Kovar C."/>
            <person name="Lara F."/>
            <person name="Lee S."/>
            <person name="Mata R."/>
            <person name="Mathew T."/>
            <person name="Moen C."/>
            <person name="Morales K."/>
            <person name="Munidasa M."/>
            <person name="Nazareth L."/>
            <person name="Ngo R."/>
            <person name="Nguyen L."/>
            <person name="Okwuonu G."/>
            <person name="Ongeri F."/>
            <person name="Patil S."/>
            <person name="Petrosino J."/>
            <person name="Pham C."/>
            <person name="Pham P."/>
            <person name="Pu L.-L."/>
            <person name="Puazo M."/>
            <person name="Raj R."/>
            <person name="Reid J."/>
            <person name="Rouhana J."/>
            <person name="Saada N."/>
            <person name="Shang Y."/>
            <person name="Simmons D."/>
            <person name="Thornton R."/>
            <person name="Warren J."/>
            <person name="Weissenberger G."/>
            <person name="Zhang J."/>
            <person name="Zhang L."/>
            <person name="Zhou C."/>
            <person name="Zhu D."/>
            <person name="Muzny D."/>
            <person name="Worley K."/>
            <person name="Gibbs R."/>
        </authorList>
    </citation>
    <scope>NUCLEOTIDE SEQUENCE [LARGE SCALE GENOMIC DNA]</scope>
    <source>
        <strain evidence="1 2">ATCC 51172</strain>
    </source>
</reference>
<dbReference type="PROSITE" id="PS51257">
    <property type="entry name" value="PROKAR_LIPOPROTEIN"/>
    <property type="match status" value="1"/>
</dbReference>
<dbReference type="AlphaFoldDB" id="C2BFS6"/>
<proteinExistence type="predicted"/>
<keyword evidence="2" id="KW-1185">Reference proteome</keyword>
<evidence type="ECO:0000313" key="1">
    <source>
        <dbReference type="EMBL" id="EEI86186.1"/>
    </source>
</evidence>
<dbReference type="STRING" id="525254.HMPREF0072_1196"/>
<organism evidence="1 2">
    <name type="scientific">Anaerococcus lactolyticus ATCC 51172</name>
    <dbReference type="NCBI Taxonomy" id="525254"/>
    <lineage>
        <taxon>Bacteria</taxon>
        <taxon>Bacillati</taxon>
        <taxon>Bacillota</taxon>
        <taxon>Tissierellia</taxon>
        <taxon>Tissierellales</taxon>
        <taxon>Peptoniphilaceae</taxon>
        <taxon>Anaerococcus</taxon>
    </lineage>
</organism>
<dbReference type="Proteomes" id="UP000005984">
    <property type="component" value="Unassembled WGS sequence"/>
</dbReference>
<accession>C2BFS6</accession>
<name>C2BFS6_9FIRM</name>